<reference evidence="6 7" key="1">
    <citation type="submission" date="2024-05" db="EMBL/GenBank/DDBJ databases">
        <title>Genome sequencing and assembly of Indian major carp, Cirrhinus mrigala (Hamilton, 1822).</title>
        <authorList>
            <person name="Mohindra V."/>
            <person name="Chowdhury L.M."/>
            <person name="Lal K."/>
            <person name="Jena J.K."/>
        </authorList>
    </citation>
    <scope>NUCLEOTIDE SEQUENCE [LARGE SCALE GENOMIC DNA]</scope>
    <source>
        <strain evidence="6">CM1030</strain>
        <tissue evidence="6">Blood</tissue>
    </source>
</reference>
<dbReference type="SUPFAM" id="SSF57850">
    <property type="entry name" value="RING/U-box"/>
    <property type="match status" value="1"/>
</dbReference>
<protein>
    <recommendedName>
        <fullName evidence="5">RING-type domain-containing protein</fullName>
    </recommendedName>
</protein>
<evidence type="ECO:0000259" key="5">
    <source>
        <dbReference type="PROSITE" id="PS50089"/>
    </source>
</evidence>
<evidence type="ECO:0000256" key="1">
    <source>
        <dbReference type="ARBA" id="ARBA00022723"/>
    </source>
</evidence>
<sequence length="99" mass="11409">MDLLECPICLFLMCEPMTMSCGHSFCRRCMGAFLPSRCPTCKERLKQRDAKNIKNNVLLFSVIEKCCPEETKMKCHIQEKLKTSEFTEALRIADEGIEL</sequence>
<dbReference type="Gene3D" id="3.30.40.10">
    <property type="entry name" value="Zinc/RING finger domain, C3HC4 (zinc finger)"/>
    <property type="match status" value="1"/>
</dbReference>
<dbReference type="InterPro" id="IPR001841">
    <property type="entry name" value="Znf_RING"/>
</dbReference>
<dbReference type="Proteomes" id="UP001529510">
    <property type="component" value="Unassembled WGS sequence"/>
</dbReference>
<dbReference type="PROSITE" id="PS50089">
    <property type="entry name" value="ZF_RING_2"/>
    <property type="match status" value="1"/>
</dbReference>
<organism evidence="6 7">
    <name type="scientific">Cirrhinus mrigala</name>
    <name type="common">Mrigala</name>
    <dbReference type="NCBI Taxonomy" id="683832"/>
    <lineage>
        <taxon>Eukaryota</taxon>
        <taxon>Metazoa</taxon>
        <taxon>Chordata</taxon>
        <taxon>Craniata</taxon>
        <taxon>Vertebrata</taxon>
        <taxon>Euteleostomi</taxon>
        <taxon>Actinopterygii</taxon>
        <taxon>Neopterygii</taxon>
        <taxon>Teleostei</taxon>
        <taxon>Ostariophysi</taxon>
        <taxon>Cypriniformes</taxon>
        <taxon>Cyprinidae</taxon>
        <taxon>Labeoninae</taxon>
        <taxon>Labeonini</taxon>
        <taxon>Cirrhinus</taxon>
    </lineage>
</organism>
<keyword evidence="7" id="KW-1185">Reference proteome</keyword>
<comment type="caution">
    <text evidence="6">The sequence shown here is derived from an EMBL/GenBank/DDBJ whole genome shotgun (WGS) entry which is preliminary data.</text>
</comment>
<name>A0ABD0PPC7_CIRMR</name>
<gene>
    <name evidence="6" type="ORF">M9458_028220</name>
</gene>
<dbReference type="SMART" id="SM00184">
    <property type="entry name" value="RING"/>
    <property type="match status" value="1"/>
</dbReference>
<dbReference type="InterPro" id="IPR017907">
    <property type="entry name" value="Znf_RING_CS"/>
</dbReference>
<dbReference type="Pfam" id="PF00097">
    <property type="entry name" value="zf-C3HC4"/>
    <property type="match status" value="1"/>
</dbReference>
<feature type="non-terminal residue" evidence="6">
    <location>
        <position position="99"/>
    </location>
</feature>
<dbReference type="PANTHER" id="PTHR23327">
    <property type="entry name" value="RING FINGER PROTEIN 127"/>
    <property type="match status" value="1"/>
</dbReference>
<dbReference type="GO" id="GO:0008270">
    <property type="term" value="F:zinc ion binding"/>
    <property type="evidence" value="ECO:0007669"/>
    <property type="project" value="UniProtKB-KW"/>
</dbReference>
<feature type="domain" description="RING-type" evidence="5">
    <location>
        <begin position="6"/>
        <end position="42"/>
    </location>
</feature>
<accession>A0ABD0PPC7</accession>
<dbReference type="InterPro" id="IPR013083">
    <property type="entry name" value="Znf_RING/FYVE/PHD"/>
</dbReference>
<evidence type="ECO:0000313" key="7">
    <source>
        <dbReference type="Proteomes" id="UP001529510"/>
    </source>
</evidence>
<keyword evidence="3" id="KW-0862">Zinc</keyword>
<dbReference type="PROSITE" id="PS00518">
    <property type="entry name" value="ZF_RING_1"/>
    <property type="match status" value="1"/>
</dbReference>
<dbReference type="InterPro" id="IPR018957">
    <property type="entry name" value="Znf_C3HC4_RING-type"/>
</dbReference>
<dbReference type="AlphaFoldDB" id="A0ABD0PPC7"/>
<evidence type="ECO:0000256" key="2">
    <source>
        <dbReference type="ARBA" id="ARBA00022771"/>
    </source>
</evidence>
<evidence type="ECO:0000313" key="6">
    <source>
        <dbReference type="EMBL" id="KAL0175890.1"/>
    </source>
</evidence>
<evidence type="ECO:0000256" key="4">
    <source>
        <dbReference type="PROSITE-ProRule" id="PRU00175"/>
    </source>
</evidence>
<keyword evidence="1" id="KW-0479">Metal-binding</keyword>
<dbReference type="EMBL" id="JAMKFB020000014">
    <property type="protein sequence ID" value="KAL0175890.1"/>
    <property type="molecule type" value="Genomic_DNA"/>
</dbReference>
<keyword evidence="2 4" id="KW-0863">Zinc-finger</keyword>
<evidence type="ECO:0000256" key="3">
    <source>
        <dbReference type="ARBA" id="ARBA00022833"/>
    </source>
</evidence>
<proteinExistence type="predicted"/>